<keyword evidence="1" id="KW-0472">Membrane</keyword>
<gene>
    <name evidence="2" type="ORF">F5891DRAFT_261448</name>
</gene>
<dbReference type="AlphaFoldDB" id="A0AAD4DNW5"/>
<comment type="caution">
    <text evidence="2">The sequence shown here is derived from an EMBL/GenBank/DDBJ whole genome shotgun (WGS) entry which is preliminary data.</text>
</comment>
<accession>A0AAD4DNW5</accession>
<dbReference type="Proteomes" id="UP001195769">
    <property type="component" value="Unassembled WGS sequence"/>
</dbReference>
<name>A0AAD4DNW5_9AGAM</name>
<sequence length="98" mass="10880">MVVPETHSKSGYFVAVRAIAPLLLLLASASRIEQRTFTRNVRQQPGMSCGSNILWSPMSITPTTFLTTLESKYFRHQTGNTCCGLSMAPCDPSSWLKR</sequence>
<feature type="transmembrane region" description="Helical" evidence="1">
    <location>
        <begin position="12"/>
        <end position="32"/>
    </location>
</feature>
<dbReference type="RefSeq" id="XP_041216781.1">
    <property type="nucleotide sequence ID" value="XM_041371120.1"/>
</dbReference>
<evidence type="ECO:0000313" key="2">
    <source>
        <dbReference type="EMBL" id="KAG1886940.1"/>
    </source>
</evidence>
<keyword evidence="1" id="KW-0812">Transmembrane</keyword>
<reference evidence="2" key="1">
    <citation type="journal article" date="2020" name="New Phytol.">
        <title>Comparative genomics reveals dynamic genome evolution in host specialist ectomycorrhizal fungi.</title>
        <authorList>
            <person name="Lofgren L.A."/>
            <person name="Nguyen N.H."/>
            <person name="Vilgalys R."/>
            <person name="Ruytinx J."/>
            <person name="Liao H.L."/>
            <person name="Branco S."/>
            <person name="Kuo A."/>
            <person name="LaButti K."/>
            <person name="Lipzen A."/>
            <person name="Andreopoulos W."/>
            <person name="Pangilinan J."/>
            <person name="Riley R."/>
            <person name="Hundley H."/>
            <person name="Na H."/>
            <person name="Barry K."/>
            <person name="Grigoriev I.V."/>
            <person name="Stajich J.E."/>
            <person name="Kennedy P.G."/>
        </authorList>
    </citation>
    <scope>NUCLEOTIDE SEQUENCE</scope>
    <source>
        <strain evidence="2">FC203</strain>
    </source>
</reference>
<organism evidence="2 3">
    <name type="scientific">Suillus fuscotomentosus</name>
    <dbReference type="NCBI Taxonomy" id="1912939"/>
    <lineage>
        <taxon>Eukaryota</taxon>
        <taxon>Fungi</taxon>
        <taxon>Dikarya</taxon>
        <taxon>Basidiomycota</taxon>
        <taxon>Agaricomycotina</taxon>
        <taxon>Agaricomycetes</taxon>
        <taxon>Agaricomycetidae</taxon>
        <taxon>Boletales</taxon>
        <taxon>Suillineae</taxon>
        <taxon>Suillaceae</taxon>
        <taxon>Suillus</taxon>
    </lineage>
</organism>
<protein>
    <submittedName>
        <fullName evidence="2">Uncharacterized protein</fullName>
    </submittedName>
</protein>
<dbReference type="GeneID" id="64665418"/>
<evidence type="ECO:0000313" key="3">
    <source>
        <dbReference type="Proteomes" id="UP001195769"/>
    </source>
</evidence>
<evidence type="ECO:0000256" key="1">
    <source>
        <dbReference type="SAM" id="Phobius"/>
    </source>
</evidence>
<keyword evidence="3" id="KW-1185">Reference proteome</keyword>
<proteinExistence type="predicted"/>
<dbReference type="EMBL" id="JABBWK010000229">
    <property type="protein sequence ID" value="KAG1886940.1"/>
    <property type="molecule type" value="Genomic_DNA"/>
</dbReference>
<keyword evidence="1" id="KW-1133">Transmembrane helix</keyword>